<organism evidence="2 3">
    <name type="scientific">Candidatus Magasanikbacteria bacterium CG_4_10_14_0_2_um_filter_37_12</name>
    <dbReference type="NCBI Taxonomy" id="1974637"/>
    <lineage>
        <taxon>Bacteria</taxon>
        <taxon>Candidatus Magasanikiibacteriota</taxon>
    </lineage>
</organism>
<dbReference type="EMBL" id="PFPK01000038">
    <property type="protein sequence ID" value="PIZ94599.1"/>
    <property type="molecule type" value="Genomic_DNA"/>
</dbReference>
<dbReference type="InterPro" id="IPR024414">
    <property type="entry name" value="Uncharacterised_PrgI"/>
</dbReference>
<protein>
    <recommendedName>
        <fullName evidence="4">PrgI family protein</fullName>
    </recommendedName>
</protein>
<comment type="caution">
    <text evidence="2">The sequence shown here is derived from an EMBL/GenBank/DDBJ whole genome shotgun (WGS) entry which is preliminary data.</text>
</comment>
<dbReference type="Pfam" id="PF12666">
    <property type="entry name" value="PrgI"/>
    <property type="match status" value="1"/>
</dbReference>
<dbReference type="AlphaFoldDB" id="A0A2M7V7B0"/>
<reference evidence="3" key="1">
    <citation type="submission" date="2017-09" db="EMBL/GenBank/DDBJ databases">
        <title>Depth-based differentiation of microbial function through sediment-hosted aquifers and enrichment of novel symbionts in the deep terrestrial subsurface.</title>
        <authorList>
            <person name="Probst A.J."/>
            <person name="Ladd B."/>
            <person name="Jarett J.K."/>
            <person name="Geller-Mcgrath D.E."/>
            <person name="Sieber C.M.K."/>
            <person name="Emerson J.B."/>
            <person name="Anantharaman K."/>
            <person name="Thomas B.C."/>
            <person name="Malmstrom R."/>
            <person name="Stieglmeier M."/>
            <person name="Klingl A."/>
            <person name="Woyke T."/>
            <person name="Ryan C.M."/>
            <person name="Banfield J.F."/>
        </authorList>
    </citation>
    <scope>NUCLEOTIDE SEQUENCE [LARGE SCALE GENOMIC DNA]</scope>
</reference>
<evidence type="ECO:0000313" key="2">
    <source>
        <dbReference type="EMBL" id="PIZ94599.1"/>
    </source>
</evidence>
<dbReference type="Proteomes" id="UP000228568">
    <property type="component" value="Unassembled WGS sequence"/>
</dbReference>
<name>A0A2M7V7B0_9BACT</name>
<gene>
    <name evidence="2" type="ORF">COX81_03110</name>
</gene>
<feature type="transmembrane region" description="Helical" evidence="1">
    <location>
        <begin position="45"/>
        <end position="64"/>
    </location>
</feature>
<keyword evidence="1" id="KW-0812">Transmembrane</keyword>
<evidence type="ECO:0000313" key="3">
    <source>
        <dbReference type="Proteomes" id="UP000228568"/>
    </source>
</evidence>
<proteinExistence type="predicted"/>
<evidence type="ECO:0008006" key="4">
    <source>
        <dbReference type="Google" id="ProtNLM"/>
    </source>
</evidence>
<feature type="transmembrane region" description="Helical" evidence="1">
    <location>
        <begin position="20"/>
        <end position="39"/>
    </location>
</feature>
<accession>A0A2M7V7B0</accession>
<sequence>MQQFVVPQFIEVEDKIFGPITTRQFLILLSAGLTIFVVYKYADFALFVTACVVVGGLALLFAFVKINGQLFHFFLLNIIQTIRRPGLRVWQKIYNKKELDYFRNRDANIEIEEIMVQKQIKRNHIRDLSLIVNTGGYYNPNEDL</sequence>
<evidence type="ECO:0000256" key="1">
    <source>
        <dbReference type="SAM" id="Phobius"/>
    </source>
</evidence>
<keyword evidence="1" id="KW-1133">Transmembrane helix</keyword>
<keyword evidence="1" id="KW-0472">Membrane</keyword>